<gene>
    <name evidence="2" type="primary">68</name>
    <name evidence="2" type="ORF">SEA_NOODLELYBOI_68</name>
</gene>
<protein>
    <submittedName>
        <fullName evidence="2">Helix-turn-helix DNA binding domain protein</fullName>
    </submittedName>
</protein>
<dbReference type="KEGG" id="vg:80005392"/>
<evidence type="ECO:0000313" key="2">
    <source>
        <dbReference type="EMBL" id="QSM01262.1"/>
    </source>
</evidence>
<dbReference type="RefSeq" id="YP_010751722.1">
    <property type="nucleotide sequence ID" value="NC_073372.1"/>
</dbReference>
<feature type="compositionally biased region" description="Basic and acidic residues" evidence="1">
    <location>
        <begin position="225"/>
        <end position="236"/>
    </location>
</feature>
<name>A0A899IQZ5_9CAUD</name>
<accession>A0A899IQZ5</accession>
<feature type="region of interest" description="Disordered" evidence="1">
    <location>
        <begin position="1"/>
        <end position="31"/>
    </location>
</feature>
<dbReference type="EMBL" id="MW578837">
    <property type="protein sequence ID" value="QSM01262.1"/>
    <property type="molecule type" value="Genomic_DNA"/>
</dbReference>
<evidence type="ECO:0000313" key="3">
    <source>
        <dbReference type="Proteomes" id="UP000663572"/>
    </source>
</evidence>
<keyword evidence="3" id="KW-1185">Reference proteome</keyword>
<dbReference type="GeneID" id="80005392"/>
<sequence>MSGSNGFHPVINLNERQKCPKHPTKRKYTDGAEAGIAAQKRSKESKLDIVAYMCEACGHYHLTKNVGGDSVTLPDGKFTVGEFKQLAPSHPVFSANAADEPPIVPGDHASRVKFARRFLETNPEPTSEELCLALGGCTKDSLRKIMRELGYRNTRGRHARWVPGKSEAEERREAAEAAIESDVSRETSVDPEPDVDVRLRADSEFHQPTVEDVRTPVDLSYDNDAPERPTTRWHGGRDEPWREARVIENVDRLRHMPLGDLLDTYAAAGMRLVLSLEDAHA</sequence>
<proteinExistence type="predicted"/>
<reference evidence="2 3" key="1">
    <citation type="submission" date="2021-02" db="EMBL/GenBank/DDBJ databases">
        <authorList>
            <person name="Spillers E.G."/>
            <person name="Alcide R.S."/>
            <person name="Curry C."/>
            <person name="Dettmann N.M."/>
            <person name="Dollins A.L."/>
            <person name="Emmanuel A.S."/>
            <person name="Freeman D.J."/>
            <person name="Gulledge T.D."/>
            <person name="Headley L."/>
            <person name="Jones J.M."/>
            <person name="Laguerre R."/>
            <person name="McDonald K.O."/>
            <person name="McNabb M.E."/>
            <person name="Mott J.A."/>
            <person name="Noel J.C."/>
            <person name="Perpignan M.Y."/>
            <person name="Pierce A.S."/>
            <person name="Prestidge L.S."/>
            <person name="Romans S.B."/>
            <person name="Souffrant A."/>
            <person name="Spencer-Rogers D.M."/>
            <person name="Vil W."/>
            <person name="Weatherford H.N."/>
            <person name="Wheeler C.D."/>
            <person name="Whistance S.R."/>
            <person name="Young A.R."/>
            <person name="Sconiers W.B."/>
            <person name="Coleman S.T."/>
            <person name="Merkhofer E.C."/>
            <person name="Garlena R.A."/>
            <person name="Russell D.A."/>
            <person name="Pope W.H."/>
            <person name="Jacobs-Sera D."/>
            <person name="Hatfull G.F."/>
        </authorList>
    </citation>
    <scope>NUCLEOTIDE SEQUENCE [LARGE SCALE GENOMIC DNA]</scope>
</reference>
<organism evidence="2 3">
    <name type="scientific">Microbacterium phage NoodlelyBoi</name>
    <dbReference type="NCBI Taxonomy" id="2813165"/>
    <lineage>
        <taxon>Viruses</taxon>
        <taxon>Duplodnaviria</taxon>
        <taxon>Heunggongvirae</taxon>
        <taxon>Uroviricota</taxon>
        <taxon>Caudoviricetes</taxon>
        <taxon>Hodgkinviridae</taxon>
        <taxon>Quhwahvirus</taxon>
        <taxon>Quhwahvirus noodelyboi</taxon>
    </lineage>
</organism>
<dbReference type="Proteomes" id="UP000663572">
    <property type="component" value="Segment"/>
</dbReference>
<evidence type="ECO:0000256" key="1">
    <source>
        <dbReference type="SAM" id="MobiDB-lite"/>
    </source>
</evidence>
<feature type="region of interest" description="Disordered" evidence="1">
    <location>
        <begin position="163"/>
        <end position="193"/>
    </location>
</feature>
<feature type="compositionally biased region" description="Basic and acidic residues" evidence="1">
    <location>
        <begin position="166"/>
        <end position="175"/>
    </location>
</feature>
<feature type="region of interest" description="Disordered" evidence="1">
    <location>
        <begin position="217"/>
        <end position="236"/>
    </location>
</feature>